<dbReference type="Gene3D" id="3.60.21.10">
    <property type="match status" value="1"/>
</dbReference>
<dbReference type="Proteomes" id="UP000317703">
    <property type="component" value="Segment"/>
</dbReference>
<proteinExistence type="predicted"/>
<evidence type="ECO:0000313" key="2">
    <source>
        <dbReference type="Proteomes" id="UP000317703"/>
    </source>
</evidence>
<accession>A0A514TUP3</accession>
<reference evidence="1" key="1">
    <citation type="submission" date="2019-06" db="EMBL/GenBank/DDBJ databases">
        <title>Complete genome sequence of Aeromonas hydrophila bacteriophage PS1.</title>
        <authorList>
            <person name="Rai S."/>
            <person name="Tyagi A."/>
            <person name="Kumar N."/>
            <person name="Singh N."/>
        </authorList>
    </citation>
    <scope>NUCLEOTIDE SEQUENCE [LARGE SCALE GENOMIC DNA]</scope>
</reference>
<organism evidence="1 2">
    <name type="scientific">Aeromonas phage PS1</name>
    <dbReference type="NCBI Taxonomy" id="2591406"/>
    <lineage>
        <taxon>Viruses</taxon>
        <taxon>Duplodnaviria</taxon>
        <taxon>Heunggongvirae</taxon>
        <taxon>Uroviricota</taxon>
        <taxon>Caudoviricetes</taxon>
        <taxon>Chimalliviridae</taxon>
        <taxon>Ferozepurvirus</taxon>
        <taxon>Ferozepurvirus PS1</taxon>
    </lineage>
</organism>
<name>A0A514TUP3_9CAUD</name>
<protein>
    <submittedName>
        <fullName evidence="1">Serine/threonine protein phosphatase</fullName>
    </submittedName>
</protein>
<gene>
    <name evidence="1" type="ORF">PS1_0189</name>
</gene>
<keyword evidence="2" id="KW-1185">Reference proteome</keyword>
<evidence type="ECO:0000313" key="1">
    <source>
        <dbReference type="EMBL" id="QDJ96700.1"/>
    </source>
</evidence>
<sequence>MSNTAFISDLHLDHPKALQVRGWFPTLKEYQEYVCDIWVDKVTPRTTIYLLGDIAFTWEGLGILKKLPGKKLLVCGNHDHTRNSTRDLLEVYKEIYGLHRHRSGLWLSHAPIHHSELRGKLNVHGHTHEKVIQDPRYINVAIDHLRNGPVDLELIRSGEYRTWRDNK</sequence>
<dbReference type="InterPro" id="IPR029052">
    <property type="entry name" value="Metallo-depent_PP-like"/>
</dbReference>
<dbReference type="SUPFAM" id="SSF56300">
    <property type="entry name" value="Metallo-dependent phosphatases"/>
    <property type="match status" value="1"/>
</dbReference>
<dbReference type="EMBL" id="MN032614">
    <property type="protein sequence ID" value="QDJ96700.1"/>
    <property type="molecule type" value="Genomic_DNA"/>
</dbReference>